<dbReference type="EMBL" id="AUBJ02000001">
    <property type="protein sequence ID" value="MCP2330456.1"/>
    <property type="molecule type" value="Genomic_DNA"/>
</dbReference>
<feature type="region of interest" description="Disordered" evidence="1">
    <location>
        <begin position="1"/>
        <end position="34"/>
    </location>
</feature>
<dbReference type="Pfam" id="PF01740">
    <property type="entry name" value="STAS"/>
    <property type="match status" value="1"/>
</dbReference>
<evidence type="ECO:0000313" key="4">
    <source>
        <dbReference type="Proteomes" id="UP000791080"/>
    </source>
</evidence>
<comment type="caution">
    <text evidence="3">The sequence shown here is derived from an EMBL/GenBank/DDBJ whole genome shotgun (WGS) entry which is preliminary data.</text>
</comment>
<gene>
    <name evidence="3" type="ORF">G443_000726</name>
</gene>
<sequence>MPLRPHQRDDVHPPSPGGNPDRPRSTSAAPRPHLDVTDQAVAVLTVSGDLDSAVTPRLADLMWQRLLATPSRLVVDLRKVSFLGVDALRLLVCAHRYATHRGTTLCLVDGTPAVNRALTAAGLHHTVPCFGSVEAARAMP</sequence>
<protein>
    <submittedName>
        <fullName evidence="3">Anti-anti-sigma factor</fullName>
    </submittedName>
</protein>
<dbReference type="Proteomes" id="UP000791080">
    <property type="component" value="Unassembled WGS sequence"/>
</dbReference>
<dbReference type="Gene3D" id="3.30.750.24">
    <property type="entry name" value="STAS domain"/>
    <property type="match status" value="1"/>
</dbReference>
<dbReference type="PROSITE" id="PS50801">
    <property type="entry name" value="STAS"/>
    <property type="match status" value="1"/>
</dbReference>
<dbReference type="CDD" id="cd07043">
    <property type="entry name" value="STAS_anti-anti-sigma_factors"/>
    <property type="match status" value="1"/>
</dbReference>
<evidence type="ECO:0000313" key="3">
    <source>
        <dbReference type="EMBL" id="MCP2330456.1"/>
    </source>
</evidence>
<dbReference type="SUPFAM" id="SSF52091">
    <property type="entry name" value="SpoIIaa-like"/>
    <property type="match status" value="1"/>
</dbReference>
<feature type="compositionally biased region" description="Basic and acidic residues" evidence="1">
    <location>
        <begin position="1"/>
        <end position="12"/>
    </location>
</feature>
<dbReference type="InterPro" id="IPR036513">
    <property type="entry name" value="STAS_dom_sf"/>
</dbReference>
<name>A0ABT1JD83_ACTCY</name>
<dbReference type="PANTHER" id="PTHR33495">
    <property type="entry name" value="ANTI-SIGMA FACTOR ANTAGONIST TM_1081-RELATED-RELATED"/>
    <property type="match status" value="1"/>
</dbReference>
<organism evidence="3 4">
    <name type="scientific">Actinoalloteichus caeruleus DSM 43889</name>
    <dbReference type="NCBI Taxonomy" id="1120930"/>
    <lineage>
        <taxon>Bacteria</taxon>
        <taxon>Bacillati</taxon>
        <taxon>Actinomycetota</taxon>
        <taxon>Actinomycetes</taxon>
        <taxon>Pseudonocardiales</taxon>
        <taxon>Pseudonocardiaceae</taxon>
        <taxon>Actinoalloteichus</taxon>
        <taxon>Actinoalloteichus cyanogriseus</taxon>
    </lineage>
</organism>
<dbReference type="InterPro" id="IPR002645">
    <property type="entry name" value="STAS_dom"/>
</dbReference>
<evidence type="ECO:0000256" key="1">
    <source>
        <dbReference type="SAM" id="MobiDB-lite"/>
    </source>
</evidence>
<accession>A0ABT1JD83</accession>
<dbReference type="PANTHER" id="PTHR33495:SF2">
    <property type="entry name" value="ANTI-SIGMA FACTOR ANTAGONIST TM_1081-RELATED"/>
    <property type="match status" value="1"/>
</dbReference>
<reference evidence="3 4" key="1">
    <citation type="submission" date="2022-06" db="EMBL/GenBank/DDBJ databases">
        <title>Genomic Encyclopedia of Type Strains, Phase I: the one thousand microbial genomes (KMG-I) project.</title>
        <authorList>
            <person name="Kyrpides N."/>
        </authorList>
    </citation>
    <scope>NUCLEOTIDE SEQUENCE [LARGE SCALE GENOMIC DNA]</scope>
    <source>
        <strain evidence="3 4">DSM 43889</strain>
    </source>
</reference>
<keyword evidence="4" id="KW-1185">Reference proteome</keyword>
<proteinExistence type="predicted"/>
<feature type="domain" description="STAS" evidence="2">
    <location>
        <begin position="41"/>
        <end position="140"/>
    </location>
</feature>
<evidence type="ECO:0000259" key="2">
    <source>
        <dbReference type="PROSITE" id="PS50801"/>
    </source>
</evidence>